<proteinExistence type="predicted"/>
<sequence length="22" mass="2699">MIFSNPMKVFIELLSIQFEQRQ</sequence>
<reference evidence="1" key="1">
    <citation type="submission" date="2015-10" db="EMBL/GenBank/DDBJ databases">
        <authorList>
            <person name="Gilbert D.G."/>
        </authorList>
    </citation>
    <scope>NUCLEOTIDE SEQUENCE</scope>
    <source>
        <strain evidence="1">Phyl III-seqv23</strain>
    </source>
</reference>
<accession>A0A0S4TZU9</accession>
<dbReference type="AlphaFoldDB" id="A0A0S4TZU9"/>
<evidence type="ECO:0000313" key="1">
    <source>
        <dbReference type="EMBL" id="CUV15518.1"/>
    </source>
</evidence>
<gene>
    <name evidence="1" type="ORF">RUN39_v1_1480005</name>
</gene>
<organism evidence="1">
    <name type="scientific">Ralstonia solanacearum</name>
    <name type="common">Pseudomonas solanacearum</name>
    <dbReference type="NCBI Taxonomy" id="305"/>
    <lineage>
        <taxon>Bacteria</taxon>
        <taxon>Pseudomonadati</taxon>
        <taxon>Pseudomonadota</taxon>
        <taxon>Betaproteobacteria</taxon>
        <taxon>Burkholderiales</taxon>
        <taxon>Burkholderiaceae</taxon>
        <taxon>Ralstonia</taxon>
        <taxon>Ralstonia solanacearum species complex</taxon>
    </lineage>
</organism>
<name>A0A0S4TZU9_RALSL</name>
<protein>
    <submittedName>
        <fullName evidence="1">Uncharacterized protein</fullName>
    </submittedName>
</protein>
<dbReference type="EMBL" id="LN899819">
    <property type="protein sequence ID" value="CUV15518.1"/>
    <property type="molecule type" value="Genomic_DNA"/>
</dbReference>